<sequence length="160" mass="19344">MMIYLLYALLIIATFCFMEGVAWFTHKYLMHGPLWYLHQDHHRPEPGWFEKNDAFFVIFAAPSIALFFFGWRDQLNWMFFMGLGIFLYGMAYFLVHDIIIHQRFKWLRHSDNTYIKAIRRAHKMHHKHLSKHDGESFGMLYVARKYRDAVRKEKKSAHAN</sequence>
<dbReference type="Proteomes" id="UP000199310">
    <property type="component" value="Unassembled WGS sequence"/>
</dbReference>
<dbReference type="InterPro" id="IPR045019">
    <property type="entry name" value="BETA-OHASE-like"/>
</dbReference>
<name>A0A1I0R6K9_9BACT</name>
<evidence type="ECO:0000256" key="3">
    <source>
        <dbReference type="ARBA" id="ARBA00023002"/>
    </source>
</evidence>
<organism evidence="5 6">
    <name type="scientific">Chitinophaga arvensicola</name>
    <dbReference type="NCBI Taxonomy" id="29529"/>
    <lineage>
        <taxon>Bacteria</taxon>
        <taxon>Pseudomonadati</taxon>
        <taxon>Bacteroidota</taxon>
        <taxon>Chitinophagia</taxon>
        <taxon>Chitinophagales</taxon>
        <taxon>Chitinophagaceae</taxon>
        <taxon>Chitinophaga</taxon>
    </lineage>
</organism>
<keyword evidence="3" id="KW-0560">Oxidoreductase</keyword>
<proteinExistence type="inferred from homology"/>
<dbReference type="EMBL" id="FOJG01000001">
    <property type="protein sequence ID" value="SEW36252.1"/>
    <property type="molecule type" value="Genomic_DNA"/>
</dbReference>
<comment type="similarity">
    <text evidence="1">Belongs to the sterol desaturase family.</text>
</comment>
<evidence type="ECO:0000313" key="6">
    <source>
        <dbReference type="Proteomes" id="UP000199310"/>
    </source>
</evidence>
<keyword evidence="2" id="KW-0125">Carotenoid biosynthesis</keyword>
<evidence type="ECO:0000313" key="5">
    <source>
        <dbReference type="EMBL" id="SEW36252.1"/>
    </source>
</evidence>
<keyword evidence="6" id="KW-1185">Reference proteome</keyword>
<dbReference type="GO" id="GO:0016119">
    <property type="term" value="P:carotene metabolic process"/>
    <property type="evidence" value="ECO:0007669"/>
    <property type="project" value="TreeGrafter"/>
</dbReference>
<dbReference type="STRING" id="29529.SAMN04488122_2366"/>
<dbReference type="PANTHER" id="PTHR31899:SF9">
    <property type="entry name" value="BETA-CAROTENE 3-HYDROXYLASE 1, CHLOROPLASTIC"/>
    <property type="match status" value="1"/>
</dbReference>
<feature type="transmembrane region" description="Helical" evidence="4">
    <location>
        <begin position="6"/>
        <end position="25"/>
    </location>
</feature>
<protein>
    <submittedName>
        <fullName evidence="5">Beta-carotene 3-hydroxylase</fullName>
    </submittedName>
</protein>
<evidence type="ECO:0000256" key="1">
    <source>
        <dbReference type="ARBA" id="ARBA00009324"/>
    </source>
</evidence>
<gene>
    <name evidence="5" type="ORF">SAMN04488122_2366</name>
</gene>
<dbReference type="GO" id="GO:0016123">
    <property type="term" value="P:xanthophyll biosynthetic process"/>
    <property type="evidence" value="ECO:0007669"/>
    <property type="project" value="TreeGrafter"/>
</dbReference>
<feature type="transmembrane region" description="Helical" evidence="4">
    <location>
        <begin position="53"/>
        <end position="71"/>
    </location>
</feature>
<accession>A0A1I0R6K9</accession>
<dbReference type="AlphaFoldDB" id="A0A1I0R6K9"/>
<reference evidence="6" key="1">
    <citation type="submission" date="2016-10" db="EMBL/GenBank/DDBJ databases">
        <authorList>
            <person name="Varghese N."/>
            <person name="Submissions S."/>
        </authorList>
    </citation>
    <scope>NUCLEOTIDE SEQUENCE [LARGE SCALE GENOMIC DNA]</scope>
    <source>
        <strain evidence="6">DSM 3695</strain>
    </source>
</reference>
<dbReference type="GO" id="GO:0010291">
    <property type="term" value="F:beta-carotene 3-hydroxylase activity"/>
    <property type="evidence" value="ECO:0007669"/>
    <property type="project" value="TreeGrafter"/>
</dbReference>
<dbReference type="PANTHER" id="PTHR31899">
    <property type="entry name" value="BETA-CAROTENE 3-HYDROXYLASE 1, CHLOROPLASTIC"/>
    <property type="match status" value="1"/>
</dbReference>
<feature type="transmembrane region" description="Helical" evidence="4">
    <location>
        <begin position="77"/>
        <end position="95"/>
    </location>
</feature>
<evidence type="ECO:0000256" key="4">
    <source>
        <dbReference type="SAM" id="Phobius"/>
    </source>
</evidence>
<keyword evidence="4" id="KW-1133">Transmembrane helix</keyword>
<keyword evidence="4" id="KW-0472">Membrane</keyword>
<keyword evidence="4" id="KW-0812">Transmembrane</keyword>
<evidence type="ECO:0000256" key="2">
    <source>
        <dbReference type="ARBA" id="ARBA00022746"/>
    </source>
</evidence>